<proteinExistence type="inferred from homology"/>
<dbReference type="InterPro" id="IPR036291">
    <property type="entry name" value="NAD(P)-bd_dom_sf"/>
</dbReference>
<dbReference type="PANTHER" id="PTHR42760">
    <property type="entry name" value="SHORT-CHAIN DEHYDROGENASES/REDUCTASES FAMILY MEMBER"/>
    <property type="match status" value="1"/>
</dbReference>
<dbReference type="Gene3D" id="3.40.50.720">
    <property type="entry name" value="NAD(P)-binding Rossmann-like Domain"/>
    <property type="match status" value="1"/>
</dbReference>
<dbReference type="SUPFAM" id="SSF51735">
    <property type="entry name" value="NAD(P)-binding Rossmann-fold domains"/>
    <property type="match status" value="1"/>
</dbReference>
<dbReference type="EMBL" id="BMKS01000002">
    <property type="protein sequence ID" value="GGG24447.1"/>
    <property type="molecule type" value="Genomic_DNA"/>
</dbReference>
<sequence length="281" mass="29207">MPNGEGPVAIVTGASSPIGTGAAIARRLAAAGWRLLLVADGPEAGLAQGAAAYRAGRAPEAAEGWIADLGDAAAATGMVERALARFGRVDALVNNAALRIFMLFGEFSAEDFDRAVAVNLRAPFLASRAVAGPMRRQGGGRIVNIASQLGSVTYPTRALYGLTKAGLIHLTKPMALELVRDNIAVNAISPAPIETAPSIERARRNPAAARDRLRYIPMGRMGRPEEVAEPTFLLLTTSATFRAGHNLIVDGGYTLHEQPVGFASAGGGGGCGCDQVARSRR</sequence>
<dbReference type="RefSeq" id="WP_188898942.1">
    <property type="nucleotide sequence ID" value="NZ_BMKS01000002.1"/>
</dbReference>
<organism evidence="2 3">
    <name type="scientific">Caldovatus sediminis</name>
    <dbReference type="NCBI Taxonomy" id="2041189"/>
    <lineage>
        <taxon>Bacteria</taxon>
        <taxon>Pseudomonadati</taxon>
        <taxon>Pseudomonadota</taxon>
        <taxon>Alphaproteobacteria</taxon>
        <taxon>Acetobacterales</taxon>
        <taxon>Roseomonadaceae</taxon>
        <taxon>Caldovatus</taxon>
    </lineage>
</organism>
<reference evidence="2 3" key="1">
    <citation type="journal article" date="2014" name="Int. J. Syst. Evol. Microbiol.">
        <title>Complete genome sequence of Corynebacterium casei LMG S-19264T (=DSM 44701T), isolated from a smear-ripened cheese.</title>
        <authorList>
            <consortium name="US DOE Joint Genome Institute (JGI-PGF)"/>
            <person name="Walter F."/>
            <person name="Albersmeier A."/>
            <person name="Kalinowski J."/>
            <person name="Ruckert C."/>
        </authorList>
    </citation>
    <scope>NUCLEOTIDE SEQUENCE [LARGE SCALE GENOMIC DNA]</scope>
    <source>
        <strain evidence="2 3">CGMCC 1.16330</strain>
    </source>
</reference>
<evidence type="ECO:0000256" key="1">
    <source>
        <dbReference type="ARBA" id="ARBA00006484"/>
    </source>
</evidence>
<gene>
    <name evidence="2" type="ORF">GCM10010964_10630</name>
</gene>
<dbReference type="GO" id="GO:0016616">
    <property type="term" value="F:oxidoreductase activity, acting on the CH-OH group of donors, NAD or NADP as acceptor"/>
    <property type="evidence" value="ECO:0007669"/>
    <property type="project" value="TreeGrafter"/>
</dbReference>
<dbReference type="PRINTS" id="PR00081">
    <property type="entry name" value="GDHRDH"/>
</dbReference>
<accession>A0A8J2ZA02</accession>
<keyword evidence="3" id="KW-1185">Reference proteome</keyword>
<dbReference type="Pfam" id="PF13561">
    <property type="entry name" value="adh_short_C2"/>
    <property type="match status" value="1"/>
</dbReference>
<comment type="caution">
    <text evidence="2">The sequence shown here is derived from an EMBL/GenBank/DDBJ whole genome shotgun (WGS) entry which is preliminary data.</text>
</comment>
<name>A0A8J2ZA02_9PROT</name>
<comment type="similarity">
    <text evidence="1">Belongs to the short-chain dehydrogenases/reductases (SDR) family.</text>
</comment>
<dbReference type="CDD" id="cd05233">
    <property type="entry name" value="SDR_c"/>
    <property type="match status" value="1"/>
</dbReference>
<dbReference type="InterPro" id="IPR002347">
    <property type="entry name" value="SDR_fam"/>
</dbReference>
<protein>
    <recommendedName>
        <fullName evidence="4">SDR family oxidoreductase</fullName>
    </recommendedName>
</protein>
<evidence type="ECO:0000313" key="3">
    <source>
        <dbReference type="Proteomes" id="UP000597507"/>
    </source>
</evidence>
<dbReference type="FunFam" id="3.40.50.720:FF:000084">
    <property type="entry name" value="Short-chain dehydrogenase reductase"/>
    <property type="match status" value="1"/>
</dbReference>
<dbReference type="PRINTS" id="PR00080">
    <property type="entry name" value="SDRFAMILY"/>
</dbReference>
<dbReference type="GO" id="GO:0030497">
    <property type="term" value="P:fatty acid elongation"/>
    <property type="evidence" value="ECO:0007669"/>
    <property type="project" value="TreeGrafter"/>
</dbReference>
<dbReference type="PANTHER" id="PTHR42760:SF40">
    <property type="entry name" value="3-OXOACYL-[ACYL-CARRIER-PROTEIN] REDUCTASE, CHLOROPLASTIC"/>
    <property type="match status" value="1"/>
</dbReference>
<evidence type="ECO:0008006" key="4">
    <source>
        <dbReference type="Google" id="ProtNLM"/>
    </source>
</evidence>
<dbReference type="Proteomes" id="UP000597507">
    <property type="component" value="Unassembled WGS sequence"/>
</dbReference>
<dbReference type="AlphaFoldDB" id="A0A8J2ZA02"/>
<evidence type="ECO:0000313" key="2">
    <source>
        <dbReference type="EMBL" id="GGG24447.1"/>
    </source>
</evidence>